<dbReference type="EMBL" id="PVNK01000164">
    <property type="protein sequence ID" value="PRP96749.1"/>
    <property type="molecule type" value="Genomic_DNA"/>
</dbReference>
<dbReference type="Gene3D" id="3.40.630.10">
    <property type="entry name" value="Zn peptidases"/>
    <property type="match status" value="1"/>
</dbReference>
<dbReference type="AlphaFoldDB" id="A0A2S9XV54"/>
<dbReference type="Proteomes" id="UP000237968">
    <property type="component" value="Unassembled WGS sequence"/>
</dbReference>
<dbReference type="PANTHER" id="PTHR12147:SF26">
    <property type="entry name" value="PEPTIDASE M28 DOMAIN-CONTAINING PROTEIN"/>
    <property type="match status" value="1"/>
</dbReference>
<keyword evidence="4" id="KW-1185">Reference proteome</keyword>
<dbReference type="InterPro" id="IPR007484">
    <property type="entry name" value="Peptidase_M28"/>
</dbReference>
<dbReference type="InterPro" id="IPR045175">
    <property type="entry name" value="M28_fam"/>
</dbReference>
<sequence length="357" mass="37882">MRRLCLVIATASTVLVASGCKERAKPEPEPEPEAGSGSAPELAEADPRQAEPAPAPECSEAAGAIADEIDAARYEADLRLIAAARPPGSDHWKLVQDHCLAVFEAAGFAATRFEVGDSGVSVVGRKDGARPELPGVVIGAHYDHIEGCAGADDNASGTAAVLELGRVLGAREWDRTLTVACWDEEETRLGGSQAWVDAAVADDREIALYVNFDAVGFANSEPHSQKLPPGAELLFAKQIRMLEAQDFRADFIAILADTSAHDAAAYVLAHAARVELPAALLEIPTGLKNGAALSELRRSDHASFWRHDIPAVFLSDTADFRTDTYHCIGRPDTVETLDLAFATKVVRATTGAVAELL</sequence>
<evidence type="ECO:0000313" key="3">
    <source>
        <dbReference type="EMBL" id="PRP96749.1"/>
    </source>
</evidence>
<dbReference type="RefSeq" id="WP_106392870.1">
    <property type="nucleotide sequence ID" value="NZ_PVNK01000164.1"/>
</dbReference>
<dbReference type="PANTHER" id="PTHR12147">
    <property type="entry name" value="METALLOPEPTIDASE M28 FAMILY MEMBER"/>
    <property type="match status" value="1"/>
</dbReference>
<evidence type="ECO:0000256" key="1">
    <source>
        <dbReference type="SAM" id="MobiDB-lite"/>
    </source>
</evidence>
<comment type="caution">
    <text evidence="3">The sequence shown here is derived from an EMBL/GenBank/DDBJ whole genome shotgun (WGS) entry which is preliminary data.</text>
</comment>
<reference evidence="3 4" key="1">
    <citation type="submission" date="2018-03" db="EMBL/GenBank/DDBJ databases">
        <title>Draft Genome Sequences of the Obligatory Marine Myxobacteria Enhygromyxa salina SWB005.</title>
        <authorList>
            <person name="Poehlein A."/>
            <person name="Moghaddam J.A."/>
            <person name="Harms H."/>
            <person name="Alanjari M."/>
            <person name="Koenig G.M."/>
            <person name="Daniel R."/>
            <person name="Schaeberle T.F."/>
        </authorList>
    </citation>
    <scope>NUCLEOTIDE SEQUENCE [LARGE SCALE GENOMIC DNA]</scope>
    <source>
        <strain evidence="3 4">SWB005</strain>
    </source>
</reference>
<dbReference type="Pfam" id="PF04389">
    <property type="entry name" value="Peptidase_M28"/>
    <property type="match status" value="1"/>
</dbReference>
<evidence type="ECO:0000313" key="4">
    <source>
        <dbReference type="Proteomes" id="UP000237968"/>
    </source>
</evidence>
<organism evidence="3 4">
    <name type="scientific">Enhygromyxa salina</name>
    <dbReference type="NCBI Taxonomy" id="215803"/>
    <lineage>
        <taxon>Bacteria</taxon>
        <taxon>Pseudomonadati</taxon>
        <taxon>Myxococcota</taxon>
        <taxon>Polyangia</taxon>
        <taxon>Nannocystales</taxon>
        <taxon>Nannocystaceae</taxon>
        <taxon>Enhygromyxa</taxon>
    </lineage>
</organism>
<keyword evidence="3" id="KW-0645">Protease</keyword>
<dbReference type="GO" id="GO:0006508">
    <property type="term" value="P:proteolysis"/>
    <property type="evidence" value="ECO:0007669"/>
    <property type="project" value="InterPro"/>
</dbReference>
<name>A0A2S9XV54_9BACT</name>
<dbReference type="GO" id="GO:0008235">
    <property type="term" value="F:metalloexopeptidase activity"/>
    <property type="evidence" value="ECO:0007669"/>
    <property type="project" value="InterPro"/>
</dbReference>
<accession>A0A2S9XV54</accession>
<dbReference type="OrthoDB" id="9789219at2"/>
<gene>
    <name evidence="3" type="ORF">ENSA5_35230</name>
</gene>
<dbReference type="EC" id="3.4.11.24" evidence="3"/>
<dbReference type="PROSITE" id="PS51257">
    <property type="entry name" value="PROKAR_LIPOPROTEIN"/>
    <property type="match status" value="1"/>
</dbReference>
<feature type="domain" description="Peptidase M28" evidence="2">
    <location>
        <begin position="122"/>
        <end position="341"/>
    </location>
</feature>
<dbReference type="SUPFAM" id="SSF53187">
    <property type="entry name" value="Zn-dependent exopeptidases"/>
    <property type="match status" value="1"/>
</dbReference>
<feature type="region of interest" description="Disordered" evidence="1">
    <location>
        <begin position="19"/>
        <end position="58"/>
    </location>
</feature>
<proteinExistence type="predicted"/>
<protein>
    <submittedName>
        <fullName evidence="3">Aminopeptidase S</fullName>
        <ecNumber evidence="3">3.4.11.24</ecNumber>
    </submittedName>
</protein>
<keyword evidence="3" id="KW-0031">Aminopeptidase</keyword>
<dbReference type="GO" id="GO:0004177">
    <property type="term" value="F:aminopeptidase activity"/>
    <property type="evidence" value="ECO:0007669"/>
    <property type="project" value="UniProtKB-KW"/>
</dbReference>
<evidence type="ECO:0000259" key="2">
    <source>
        <dbReference type="Pfam" id="PF04389"/>
    </source>
</evidence>
<keyword evidence="3" id="KW-0378">Hydrolase</keyword>